<keyword evidence="2" id="KW-1185">Reference proteome</keyword>
<dbReference type="STRING" id="1052260.SAMN05660199_01728"/>
<proteinExistence type="predicted"/>
<protein>
    <submittedName>
        <fullName evidence="1">Uncharacterized protein</fullName>
    </submittedName>
</protein>
<accession>A0A1H0IQ42</accession>
<sequence>MLAFAAPTAPAQPVVEARIDVVPSAPVRLVDRPPVGDWGWRLMTVVLGPVADRNPDVALTILRTADELADTGHAWVQRLTRRPVLG</sequence>
<name>A0A1H0IQ42_9ACTN</name>
<evidence type="ECO:0000313" key="1">
    <source>
        <dbReference type="EMBL" id="SDO33141.1"/>
    </source>
</evidence>
<dbReference type="Proteomes" id="UP000199088">
    <property type="component" value="Unassembled WGS sequence"/>
</dbReference>
<dbReference type="EMBL" id="FNIR01000005">
    <property type="protein sequence ID" value="SDO33141.1"/>
    <property type="molecule type" value="Genomic_DNA"/>
</dbReference>
<gene>
    <name evidence="1" type="ORF">SAMN05660199_01728</name>
</gene>
<organism evidence="1 2">
    <name type="scientific">Klenkia soli</name>
    <dbReference type="NCBI Taxonomy" id="1052260"/>
    <lineage>
        <taxon>Bacteria</taxon>
        <taxon>Bacillati</taxon>
        <taxon>Actinomycetota</taxon>
        <taxon>Actinomycetes</taxon>
        <taxon>Geodermatophilales</taxon>
        <taxon>Geodermatophilaceae</taxon>
        <taxon>Klenkia</taxon>
    </lineage>
</organism>
<dbReference type="AlphaFoldDB" id="A0A1H0IQ42"/>
<reference evidence="2" key="1">
    <citation type="submission" date="2016-10" db="EMBL/GenBank/DDBJ databases">
        <authorList>
            <person name="Varghese N."/>
            <person name="Submissions S."/>
        </authorList>
    </citation>
    <scope>NUCLEOTIDE SEQUENCE [LARGE SCALE GENOMIC DNA]</scope>
    <source>
        <strain evidence="2">DSM 45843</strain>
    </source>
</reference>
<evidence type="ECO:0000313" key="2">
    <source>
        <dbReference type="Proteomes" id="UP000199088"/>
    </source>
</evidence>